<dbReference type="GO" id="GO:0000480">
    <property type="term" value="P:endonucleolytic cleavage in 5'-ETS of tricistronic rRNA transcript (SSU-rRNA, 5.8S rRNA, LSU-rRNA)"/>
    <property type="evidence" value="ECO:0007669"/>
    <property type="project" value="TreeGrafter"/>
</dbReference>
<feature type="compositionally biased region" description="Basic and acidic residues" evidence="7">
    <location>
        <begin position="11"/>
        <end position="26"/>
    </location>
</feature>
<evidence type="ECO:0000256" key="2">
    <source>
        <dbReference type="ARBA" id="ARBA00016427"/>
    </source>
</evidence>
<dbReference type="GO" id="GO:0000056">
    <property type="term" value="P:ribosomal small subunit export from nucleus"/>
    <property type="evidence" value="ECO:0007669"/>
    <property type="project" value="TreeGrafter"/>
</dbReference>
<evidence type="ECO:0000256" key="6">
    <source>
        <dbReference type="ARBA" id="ARBA00031929"/>
    </source>
</evidence>
<dbReference type="GO" id="GO:0030686">
    <property type="term" value="C:90S preribosome"/>
    <property type="evidence" value="ECO:0007669"/>
    <property type="project" value="TreeGrafter"/>
</dbReference>
<comment type="subcellular location">
    <subcellularLocation>
        <location evidence="1">Nucleus</location>
        <location evidence="1">Nucleolus</location>
    </subcellularLocation>
</comment>
<keyword evidence="3" id="KW-0677">Repeat</keyword>
<dbReference type="GO" id="GO:0003723">
    <property type="term" value="F:RNA binding"/>
    <property type="evidence" value="ECO:0007669"/>
    <property type="project" value="InterPro"/>
</dbReference>
<organism evidence="8 9">
    <name type="scientific">Bombardia bombarda</name>
    <dbReference type="NCBI Taxonomy" id="252184"/>
    <lineage>
        <taxon>Eukaryota</taxon>
        <taxon>Fungi</taxon>
        <taxon>Dikarya</taxon>
        <taxon>Ascomycota</taxon>
        <taxon>Pezizomycotina</taxon>
        <taxon>Sordariomycetes</taxon>
        <taxon>Sordariomycetidae</taxon>
        <taxon>Sordariales</taxon>
        <taxon>Lasiosphaeriaceae</taxon>
        <taxon>Bombardia</taxon>
    </lineage>
</organism>
<dbReference type="SUPFAM" id="SSF48371">
    <property type="entry name" value="ARM repeat"/>
    <property type="match status" value="1"/>
</dbReference>
<dbReference type="GO" id="GO:0000472">
    <property type="term" value="P:endonucleolytic cleavage to generate mature 5'-end of SSU-rRNA from (SSU-rRNA, 5.8S rRNA, LSU-rRNA)"/>
    <property type="evidence" value="ECO:0007669"/>
    <property type="project" value="TreeGrafter"/>
</dbReference>
<protein>
    <recommendedName>
        <fullName evidence="2">Nucleolar protein 9</fullName>
    </recommendedName>
    <alternativeName>
        <fullName evidence="5 6">Pumilio domain-containing protein NOP9</fullName>
    </alternativeName>
</protein>
<dbReference type="Gene3D" id="1.25.10.10">
    <property type="entry name" value="Leucine-rich Repeat Variant"/>
    <property type="match status" value="2"/>
</dbReference>
<feature type="compositionally biased region" description="Low complexity" evidence="7">
    <location>
        <begin position="764"/>
        <end position="789"/>
    </location>
</feature>
<evidence type="ECO:0000256" key="4">
    <source>
        <dbReference type="ARBA" id="ARBA00024893"/>
    </source>
</evidence>
<sequence length="839" mass="92422">MGKARKSKRQLVRDEKRAKKREREGGGADDSSNEQQQQDYDQHTAKRQRRAAGDDAPIGAGADYIPLDDNYDGDDSSSKPLIPRGDMNGAGFEREFFGMLADQEQEYFRHADELLELNDFPTPEERDMFLQNVYREARGKELKLASSQSCSRLMERLILLSSTKQKKHLFDAFAGHFISMVTHMFAGHCCEKLFLQSAPVVTMELAGLVEEEVTVEGEEEEEEEEEDGEATKMSMEALFLATLDEFEGHLSYLLSDRYGSHALRALLAILSGRPLDKVATKSLLQSKKKEYITVEGAAARTSELSSQQRAVPESFNAAIKKIIADITESMDATALRVLATHPTGNPTLQLLLELEFQMAAKAKKETKKKDGKKDKFAEKEAEPEVPEPTTLLEKLIPGAPATFSDENSQASEFVNSMLYNPIGSRLLETLITHCPGKIFKGLQAHFFGPRIHSLLRNDIASYPAIQVLNRLSKEDLADAIDKSLEHMPVFVDKGRFNVIKTLFERCSVRGAADQIGPLLKSLTTVCGGDWKHVIPKLCFLNNPTGKSDDKKKEKFDQDAPKNMVALVSHGSQLVSALLAIPGPPAKAIQQSLLSLSPDQLLRMATGVAPTANILVKALATPSHNPNFHKILVAALRPHAFALATSQQGHNVINAIISAPSKGEDGVAVPFHLKQVYMAALEEHEAELRETWLGRNVWRTWRGDLWKNRRYEWVRWAKGVDPEGKRVSRAPEKREKEAEEEGKDRGKINITPTTANMPRSGYEKPASVPAGQASPPASAAAAAAADPAPATTTDTNVGGKRLCEKQDEDEKKGGLEKKAKTTAAAAAAVPSGKQPREQQK</sequence>
<dbReference type="InterPro" id="IPR040000">
    <property type="entry name" value="NOP9"/>
</dbReference>
<keyword evidence="9" id="KW-1185">Reference proteome</keyword>
<name>A0AA39X132_9PEZI</name>
<evidence type="ECO:0000313" key="8">
    <source>
        <dbReference type="EMBL" id="KAK0625315.1"/>
    </source>
</evidence>
<feature type="region of interest" description="Disordered" evidence="7">
    <location>
        <begin position="363"/>
        <end position="387"/>
    </location>
</feature>
<comment type="function">
    <text evidence="4">RNA-binding nucleolar protein required for pre-rRNA processing. Involved in production of 18S rRNA and assembly of small ribosomal subunit.</text>
</comment>
<evidence type="ECO:0000256" key="5">
    <source>
        <dbReference type="ARBA" id="ARBA00030932"/>
    </source>
</evidence>
<feature type="region of interest" description="Disordered" evidence="7">
    <location>
        <begin position="1"/>
        <end position="85"/>
    </location>
</feature>
<dbReference type="InterPro" id="IPR001313">
    <property type="entry name" value="Pumilio_RNA-bd_rpt"/>
</dbReference>
<dbReference type="EMBL" id="JAULSR010000003">
    <property type="protein sequence ID" value="KAK0625315.1"/>
    <property type="molecule type" value="Genomic_DNA"/>
</dbReference>
<dbReference type="Proteomes" id="UP001174934">
    <property type="component" value="Unassembled WGS sequence"/>
</dbReference>
<dbReference type="PANTHER" id="PTHR13102">
    <property type="entry name" value="NUCLEOLAR PROTEIN 9"/>
    <property type="match status" value="1"/>
</dbReference>
<dbReference type="SMART" id="SM00025">
    <property type="entry name" value="Pumilio"/>
    <property type="match status" value="5"/>
</dbReference>
<dbReference type="GO" id="GO:0030688">
    <property type="term" value="C:preribosome, small subunit precursor"/>
    <property type="evidence" value="ECO:0007669"/>
    <property type="project" value="TreeGrafter"/>
</dbReference>
<reference evidence="8" key="1">
    <citation type="submission" date="2023-06" db="EMBL/GenBank/DDBJ databases">
        <title>Genome-scale phylogeny and comparative genomics of the fungal order Sordariales.</title>
        <authorList>
            <consortium name="Lawrence Berkeley National Laboratory"/>
            <person name="Hensen N."/>
            <person name="Bonometti L."/>
            <person name="Westerberg I."/>
            <person name="Brannstrom I.O."/>
            <person name="Guillou S."/>
            <person name="Cros-Aarteil S."/>
            <person name="Calhoun S."/>
            <person name="Haridas S."/>
            <person name="Kuo A."/>
            <person name="Mondo S."/>
            <person name="Pangilinan J."/>
            <person name="Riley R."/>
            <person name="LaButti K."/>
            <person name="Andreopoulos B."/>
            <person name="Lipzen A."/>
            <person name="Chen C."/>
            <person name="Yanf M."/>
            <person name="Daum C."/>
            <person name="Ng V."/>
            <person name="Clum A."/>
            <person name="Steindorff A."/>
            <person name="Ohm R."/>
            <person name="Martin F."/>
            <person name="Silar P."/>
            <person name="Natvig D."/>
            <person name="Lalanne C."/>
            <person name="Gautier V."/>
            <person name="Ament-velasquez S.L."/>
            <person name="Kruys A."/>
            <person name="Hutchinson M.I."/>
            <person name="Powell A.J."/>
            <person name="Barry K."/>
            <person name="Miller A.N."/>
            <person name="Grigoriev I.V."/>
            <person name="Debuchy R."/>
            <person name="Gladieux P."/>
            <person name="Thoren M.H."/>
            <person name="Johannesson H."/>
        </authorList>
    </citation>
    <scope>NUCLEOTIDE SEQUENCE</scope>
    <source>
        <strain evidence="8">SMH3391-2</strain>
    </source>
</reference>
<dbReference type="GO" id="GO:0005730">
    <property type="term" value="C:nucleolus"/>
    <property type="evidence" value="ECO:0007669"/>
    <property type="project" value="UniProtKB-SubCell"/>
</dbReference>
<feature type="region of interest" description="Disordered" evidence="7">
    <location>
        <begin position="721"/>
        <end position="839"/>
    </location>
</feature>
<dbReference type="GO" id="GO:0000447">
    <property type="term" value="P:endonucleolytic cleavage in ITS1 to separate SSU-rRNA from 5.8S rRNA and LSU-rRNA from tricistronic rRNA transcript (SSU-rRNA, 5.8S rRNA, LSU-rRNA)"/>
    <property type="evidence" value="ECO:0007669"/>
    <property type="project" value="TreeGrafter"/>
</dbReference>
<feature type="compositionally biased region" description="Low complexity" evidence="7">
    <location>
        <begin position="54"/>
        <end position="63"/>
    </location>
</feature>
<feature type="compositionally biased region" description="Basic and acidic residues" evidence="7">
    <location>
        <begin position="367"/>
        <end position="382"/>
    </location>
</feature>
<dbReference type="InterPro" id="IPR011989">
    <property type="entry name" value="ARM-like"/>
</dbReference>
<comment type="caution">
    <text evidence="8">The sequence shown here is derived from an EMBL/GenBank/DDBJ whole genome shotgun (WGS) entry which is preliminary data.</text>
</comment>
<feature type="compositionally biased region" description="Basic residues" evidence="7">
    <location>
        <begin position="1"/>
        <end position="10"/>
    </location>
</feature>
<evidence type="ECO:0000256" key="7">
    <source>
        <dbReference type="SAM" id="MobiDB-lite"/>
    </source>
</evidence>
<dbReference type="AlphaFoldDB" id="A0AA39X132"/>
<evidence type="ECO:0000313" key="9">
    <source>
        <dbReference type="Proteomes" id="UP001174934"/>
    </source>
</evidence>
<feature type="compositionally biased region" description="Basic and acidic residues" evidence="7">
    <location>
        <begin position="800"/>
        <end position="818"/>
    </location>
</feature>
<dbReference type="Pfam" id="PF22493">
    <property type="entry name" value="PUF_NOP9"/>
    <property type="match status" value="1"/>
</dbReference>
<evidence type="ECO:0000256" key="1">
    <source>
        <dbReference type="ARBA" id="ARBA00004604"/>
    </source>
</evidence>
<feature type="compositionally biased region" description="Basic and acidic residues" evidence="7">
    <location>
        <begin position="721"/>
        <end position="746"/>
    </location>
</feature>
<dbReference type="PANTHER" id="PTHR13102:SF0">
    <property type="entry name" value="NUCLEOLAR PROTEIN 9"/>
    <property type="match status" value="1"/>
</dbReference>
<feature type="compositionally biased region" description="Acidic residues" evidence="7">
    <location>
        <begin position="212"/>
        <end position="228"/>
    </location>
</feature>
<gene>
    <name evidence="8" type="ORF">B0T17DRAFT_590928</name>
</gene>
<proteinExistence type="predicted"/>
<evidence type="ECO:0000256" key="3">
    <source>
        <dbReference type="ARBA" id="ARBA00022737"/>
    </source>
</evidence>
<accession>A0AA39X132</accession>
<feature type="region of interest" description="Disordered" evidence="7">
    <location>
        <begin position="212"/>
        <end position="231"/>
    </location>
</feature>
<dbReference type="InterPro" id="IPR016024">
    <property type="entry name" value="ARM-type_fold"/>
</dbReference>